<feature type="repeat" description="TPR" evidence="3">
    <location>
        <begin position="126"/>
        <end position="159"/>
    </location>
</feature>
<dbReference type="Pfam" id="PF13432">
    <property type="entry name" value="TPR_16"/>
    <property type="match status" value="3"/>
</dbReference>
<dbReference type="InterPro" id="IPR031101">
    <property type="entry name" value="Ctr9"/>
</dbReference>
<dbReference type="InterPro" id="IPR011990">
    <property type="entry name" value="TPR-like_helical_dom_sf"/>
</dbReference>
<feature type="repeat" description="TPR" evidence="3">
    <location>
        <begin position="160"/>
        <end position="193"/>
    </location>
</feature>
<dbReference type="PANTHER" id="PTHR14027:SF2">
    <property type="entry name" value="RNA POLYMERASE-ASSOCIATED PROTEIN CTR9 HOMOLOG"/>
    <property type="match status" value="1"/>
</dbReference>
<comment type="caution">
    <text evidence="5">The sequence shown here is derived from an EMBL/GenBank/DDBJ whole genome shotgun (WGS) entry which is preliminary data.</text>
</comment>
<evidence type="ECO:0000256" key="4">
    <source>
        <dbReference type="SAM" id="MobiDB-lite"/>
    </source>
</evidence>
<name>A0AAU9J9T6_9CILI</name>
<feature type="repeat" description="TPR" evidence="3">
    <location>
        <begin position="195"/>
        <end position="228"/>
    </location>
</feature>
<gene>
    <name evidence="5" type="ORF">BSTOLATCC_MIC29835</name>
</gene>
<feature type="repeat" description="TPR" evidence="3">
    <location>
        <begin position="342"/>
        <end position="375"/>
    </location>
</feature>
<evidence type="ECO:0008006" key="7">
    <source>
        <dbReference type="Google" id="ProtNLM"/>
    </source>
</evidence>
<evidence type="ECO:0000256" key="1">
    <source>
        <dbReference type="ARBA" id="ARBA00022737"/>
    </source>
</evidence>
<dbReference type="SMART" id="SM00028">
    <property type="entry name" value="TPR"/>
    <property type="match status" value="13"/>
</dbReference>
<dbReference type="Pfam" id="PF13181">
    <property type="entry name" value="TPR_8"/>
    <property type="match status" value="3"/>
</dbReference>
<feature type="repeat" description="TPR" evidence="3">
    <location>
        <begin position="509"/>
        <end position="542"/>
    </location>
</feature>
<dbReference type="PROSITE" id="PS50005">
    <property type="entry name" value="TPR"/>
    <property type="match status" value="7"/>
</dbReference>
<dbReference type="GO" id="GO:0006355">
    <property type="term" value="P:regulation of DNA-templated transcription"/>
    <property type="evidence" value="ECO:0007669"/>
    <property type="project" value="InterPro"/>
</dbReference>
<feature type="region of interest" description="Disordered" evidence="4">
    <location>
        <begin position="822"/>
        <end position="859"/>
    </location>
</feature>
<keyword evidence="6" id="KW-1185">Reference proteome</keyword>
<dbReference type="GO" id="GO:0006368">
    <property type="term" value="P:transcription elongation by RNA polymerase II"/>
    <property type="evidence" value="ECO:0007669"/>
    <property type="project" value="TreeGrafter"/>
</dbReference>
<keyword evidence="1" id="KW-0677">Repeat</keyword>
<organism evidence="5 6">
    <name type="scientific">Blepharisma stoltei</name>
    <dbReference type="NCBI Taxonomy" id="1481888"/>
    <lineage>
        <taxon>Eukaryota</taxon>
        <taxon>Sar</taxon>
        <taxon>Alveolata</taxon>
        <taxon>Ciliophora</taxon>
        <taxon>Postciliodesmatophora</taxon>
        <taxon>Heterotrichea</taxon>
        <taxon>Heterotrichida</taxon>
        <taxon>Blepharismidae</taxon>
        <taxon>Blepharisma</taxon>
    </lineage>
</organism>
<dbReference type="Pfam" id="PF00515">
    <property type="entry name" value="TPR_1"/>
    <property type="match status" value="1"/>
</dbReference>
<sequence>MAISLPQSYENYLEDSQALPEVEDLLDHLSTDLPPLNIWLQLGVKYYKEGKHTAFERILKAGSGDDLEKMPQYRSSKEERISMLNRLVAYYFGKALLCAESAQREELFNLAGAIKGSADSKDVNEFQNWIYRGYLLIAKGQMENGVYYFNNTITADPDNVLALLGRACILYHRESYSEALQQYAKAIRINPRIPPNVRLGLAVCHYKLGNKELAYKAFKRVLGLEPNNAEALMGIAILEYEKGNYKEYIDLVVKAYKADRNNSAANMHLARHYFYKKDYERSIKMAEFCLSHIAEVEKQIQDILKLKAECYYILAICHHAQNNMENAFRQYNQAVKFNPNMYLAQYGLGQMYIYQNDIDKAITCFENVLKIVPNNYESLRILGSLLAKQHKKDAALEKLNAVVRMNPNDCEAWIEIAQLLEISKPKQALEAYERALAGIKDPPQELLNNIAILRHKTSDQANAEIAYGKITDKKKTLIYNKARWHEDNDRLEEAKVLYQELLSEQNHYPDAYIRLGMISRKLKDYVKALEYARSAISADKKPINALCLKGSLEAELGEYKKALETFNKVIMDYSHHDLYALLAMGNQYYELAVHNRSEHSDKNLSRALQFYLKVLSLDEHNAYAAIGAAIILAEHGDYSQAHETFKQVFDAYPGLDFILVNQAHLQFLQGKYEAAAKIYAKAWDKKALEPDILAVYWANALSACGKYKECIDVFKSLPQTFVNVYNTALALSEHAFWIFKKDRRSVRETETAIANLQEAIEAYDLITNTKWELRSGNEARTEDKKILETIAKKIVEKVEMAKVQLAQSEKTLEYDKAIEQKEAEERERAKEQLKELLGKKRSPEPSEDVPTKIQKTEES</sequence>
<accession>A0AAU9J9T6</accession>
<evidence type="ECO:0000313" key="6">
    <source>
        <dbReference type="Proteomes" id="UP001162131"/>
    </source>
</evidence>
<feature type="repeat" description="TPR" evidence="3">
    <location>
        <begin position="308"/>
        <end position="341"/>
    </location>
</feature>
<feature type="repeat" description="TPR" evidence="3">
    <location>
        <begin position="376"/>
        <end position="409"/>
    </location>
</feature>
<dbReference type="GO" id="GO:0000993">
    <property type="term" value="F:RNA polymerase II complex binding"/>
    <property type="evidence" value="ECO:0007669"/>
    <property type="project" value="TreeGrafter"/>
</dbReference>
<reference evidence="5" key="1">
    <citation type="submission" date="2021-09" db="EMBL/GenBank/DDBJ databases">
        <authorList>
            <consortium name="AG Swart"/>
            <person name="Singh M."/>
            <person name="Singh A."/>
            <person name="Seah K."/>
            <person name="Emmerich C."/>
        </authorList>
    </citation>
    <scope>NUCLEOTIDE SEQUENCE</scope>
    <source>
        <strain evidence="5">ATCC30299</strain>
    </source>
</reference>
<keyword evidence="2 3" id="KW-0802">TPR repeat</keyword>
<proteinExistence type="predicted"/>
<dbReference type="EMBL" id="CAJZBQ010000029">
    <property type="protein sequence ID" value="CAG9321931.1"/>
    <property type="molecule type" value="Genomic_DNA"/>
</dbReference>
<evidence type="ECO:0000256" key="3">
    <source>
        <dbReference type="PROSITE-ProRule" id="PRU00339"/>
    </source>
</evidence>
<dbReference type="InterPro" id="IPR019734">
    <property type="entry name" value="TPR_rpt"/>
</dbReference>
<dbReference type="SUPFAM" id="SSF48452">
    <property type="entry name" value="TPR-like"/>
    <property type="match status" value="4"/>
</dbReference>
<protein>
    <recommendedName>
        <fullName evidence="7">UDP-N-acetylglucosamine--peptide N-acetylglucosaminyltransferase SPINDLY</fullName>
    </recommendedName>
</protein>
<dbReference type="GO" id="GO:0016593">
    <property type="term" value="C:Cdc73/Paf1 complex"/>
    <property type="evidence" value="ECO:0007669"/>
    <property type="project" value="TreeGrafter"/>
</dbReference>
<dbReference type="Gene3D" id="1.25.40.10">
    <property type="entry name" value="Tetratricopeptide repeat domain"/>
    <property type="match status" value="4"/>
</dbReference>
<feature type="compositionally biased region" description="Basic and acidic residues" evidence="4">
    <location>
        <begin position="822"/>
        <end position="844"/>
    </location>
</feature>
<evidence type="ECO:0000256" key="2">
    <source>
        <dbReference type="ARBA" id="ARBA00022803"/>
    </source>
</evidence>
<evidence type="ECO:0000313" key="5">
    <source>
        <dbReference type="EMBL" id="CAG9321931.1"/>
    </source>
</evidence>
<dbReference type="Proteomes" id="UP001162131">
    <property type="component" value="Unassembled WGS sequence"/>
</dbReference>
<dbReference type="PANTHER" id="PTHR14027">
    <property type="entry name" value="RNA POLYMERASE-ASSOCIATED PROTEIN CTR9"/>
    <property type="match status" value="1"/>
</dbReference>
<dbReference type="AlphaFoldDB" id="A0AAU9J9T6"/>